<sequence length="343" mass="38395">MQTTKHITAAKAIVGRAINLSSIDPGIQWSTLDPALTTSLVPADEYMSRMHYRRVCYDEQRDTFHPASGHGVQLIEPLFGMLRDPFDSWCGANKLTMEGYTGDNHGQSKLHILPQGFAPYAYTTEDGSIQPTGWHTHGIPPWHSSLRPTPNEETGTAFVVPQNVYVDLGSSYFGKWNKNAAAASGSWFYDKYHARGRKFNRFIAVEVQTLNDAEAYQQLPADLVGIYTLMNIGLTMGGDKLNALEMIKRIVNPEDFLVFKLDIDSAPIEEPIVQSLLADDPENGGASALIDELMFEHHVNFWPMNGQHAWKLSPTSTKDGDLLTSYNLFRDLRKKGIRAHSWP</sequence>
<reference evidence="1 2" key="1">
    <citation type="journal article" date="2016" name="Genome Biol. Evol.">
        <title>Divergent and convergent evolution of fungal pathogenicity.</title>
        <authorList>
            <person name="Shang Y."/>
            <person name="Xiao G."/>
            <person name="Zheng P."/>
            <person name="Cen K."/>
            <person name="Zhan S."/>
            <person name="Wang C."/>
        </authorList>
    </citation>
    <scope>NUCLEOTIDE SEQUENCE [LARGE SCALE GENOMIC DNA]</scope>
    <source>
        <strain evidence="1 2">RCEF 264</strain>
    </source>
</reference>
<evidence type="ECO:0000313" key="1">
    <source>
        <dbReference type="EMBL" id="OAA54372.1"/>
    </source>
</evidence>
<dbReference type="EMBL" id="AZHD01000024">
    <property type="protein sequence ID" value="OAA54372.1"/>
    <property type="molecule type" value="Genomic_DNA"/>
</dbReference>
<accession>A0A167MHR4</accession>
<comment type="caution">
    <text evidence="1">The sequence shown here is derived from an EMBL/GenBank/DDBJ whole genome shotgun (WGS) entry which is preliminary data.</text>
</comment>
<name>A0A167MHR4_9HYPO</name>
<proteinExistence type="predicted"/>
<keyword evidence="2" id="KW-1185">Reference proteome</keyword>
<dbReference type="AlphaFoldDB" id="A0A167MHR4"/>
<dbReference type="Proteomes" id="UP000076874">
    <property type="component" value="Unassembled WGS sequence"/>
</dbReference>
<protein>
    <submittedName>
        <fullName evidence="1">Uncharacterized protein</fullName>
    </submittedName>
</protein>
<gene>
    <name evidence="1" type="ORF">SPI_08991</name>
</gene>
<evidence type="ECO:0000313" key="2">
    <source>
        <dbReference type="Proteomes" id="UP000076874"/>
    </source>
</evidence>
<organism evidence="1 2">
    <name type="scientific">Niveomyces insectorum RCEF 264</name>
    <dbReference type="NCBI Taxonomy" id="1081102"/>
    <lineage>
        <taxon>Eukaryota</taxon>
        <taxon>Fungi</taxon>
        <taxon>Dikarya</taxon>
        <taxon>Ascomycota</taxon>
        <taxon>Pezizomycotina</taxon>
        <taxon>Sordariomycetes</taxon>
        <taxon>Hypocreomycetidae</taxon>
        <taxon>Hypocreales</taxon>
        <taxon>Cordycipitaceae</taxon>
        <taxon>Niveomyces</taxon>
    </lineage>
</organism>
<dbReference type="OrthoDB" id="9981477at2759"/>